<dbReference type="Proteomes" id="UP000249046">
    <property type="component" value="Unassembled WGS sequence"/>
</dbReference>
<dbReference type="InterPro" id="IPR050095">
    <property type="entry name" value="ECF_ABC_transporter_ATP-bd"/>
</dbReference>
<evidence type="ECO:0000256" key="1">
    <source>
        <dbReference type="ARBA" id="ARBA00022448"/>
    </source>
</evidence>
<evidence type="ECO:0000259" key="4">
    <source>
        <dbReference type="PROSITE" id="PS50893"/>
    </source>
</evidence>
<accession>A0A2W5KGJ8</accession>
<dbReference type="InterPro" id="IPR003439">
    <property type="entry name" value="ABC_transporter-like_ATP-bd"/>
</dbReference>
<feature type="domain" description="ABC transporter" evidence="4">
    <location>
        <begin position="13"/>
        <end position="256"/>
    </location>
</feature>
<sequence length="271" mass="28805">MNPDTLAAAPPLIELDRACVMRGGRAVLHELSLRIAQGEHVAILGPNGCGKSSFVKLITRELYPLARDGGPALTVLGQARWDVASLRSQLGLVSPDLHGDFAAAGELTAEDAVVCGFFAAQRLPPHRLISADLRAQARAALSESGAGALAGRSLSALSTGELRRVLIARALVHGPQALLLDEPTTGLDIVARRQFVETLRGLAQHGIGLVLVTHHLEEIVPEIGRVVLLREGRVFADGPPADVLTSARLSALYGQPLRVDRDGDYFRLGWA</sequence>
<comment type="caution">
    <text evidence="5">The sequence shown here is derived from an EMBL/GenBank/DDBJ whole genome shotgun (WGS) entry which is preliminary data.</text>
</comment>
<dbReference type="InterPro" id="IPR027417">
    <property type="entry name" value="P-loop_NTPase"/>
</dbReference>
<dbReference type="SUPFAM" id="SSF52540">
    <property type="entry name" value="P-loop containing nucleoside triphosphate hydrolases"/>
    <property type="match status" value="1"/>
</dbReference>
<gene>
    <name evidence="5" type="ORF">DI564_10120</name>
</gene>
<dbReference type="Gene3D" id="3.40.50.300">
    <property type="entry name" value="P-loop containing nucleotide triphosphate hydrolases"/>
    <property type="match status" value="1"/>
</dbReference>
<organism evidence="5 6">
    <name type="scientific">Rhodanobacter denitrificans</name>
    <dbReference type="NCBI Taxonomy" id="666685"/>
    <lineage>
        <taxon>Bacteria</taxon>
        <taxon>Pseudomonadati</taxon>
        <taxon>Pseudomonadota</taxon>
        <taxon>Gammaproteobacteria</taxon>
        <taxon>Lysobacterales</taxon>
        <taxon>Rhodanobacteraceae</taxon>
        <taxon>Rhodanobacter</taxon>
    </lineage>
</organism>
<evidence type="ECO:0000256" key="3">
    <source>
        <dbReference type="ARBA" id="ARBA00022840"/>
    </source>
</evidence>
<dbReference type="PANTHER" id="PTHR43553">
    <property type="entry name" value="HEAVY METAL TRANSPORTER"/>
    <property type="match status" value="1"/>
</dbReference>
<dbReference type="InterPro" id="IPR003593">
    <property type="entry name" value="AAA+_ATPase"/>
</dbReference>
<dbReference type="AlphaFoldDB" id="A0A2W5KGJ8"/>
<dbReference type="PROSITE" id="PS50893">
    <property type="entry name" value="ABC_TRANSPORTER_2"/>
    <property type="match status" value="1"/>
</dbReference>
<name>A0A2W5KGJ8_9GAMM</name>
<dbReference type="EMBL" id="QFPO01000007">
    <property type="protein sequence ID" value="PZQ14844.1"/>
    <property type="molecule type" value="Genomic_DNA"/>
</dbReference>
<proteinExistence type="predicted"/>
<evidence type="ECO:0000313" key="6">
    <source>
        <dbReference type="Proteomes" id="UP000249046"/>
    </source>
</evidence>
<reference evidence="5 6" key="1">
    <citation type="submission" date="2017-08" db="EMBL/GenBank/DDBJ databases">
        <title>Infants hospitalized years apart are colonized by the same room-sourced microbial strains.</title>
        <authorList>
            <person name="Brooks B."/>
            <person name="Olm M.R."/>
            <person name="Firek B.A."/>
            <person name="Baker R."/>
            <person name="Thomas B.C."/>
            <person name="Morowitz M.J."/>
            <person name="Banfield J.F."/>
        </authorList>
    </citation>
    <scope>NUCLEOTIDE SEQUENCE [LARGE SCALE GENOMIC DNA]</scope>
    <source>
        <strain evidence="5">S2_005_003_R2_42</strain>
    </source>
</reference>
<protein>
    <submittedName>
        <fullName evidence="5">ABC transporter ATP-binding protein</fullName>
    </submittedName>
</protein>
<dbReference type="GO" id="GO:0043190">
    <property type="term" value="C:ATP-binding cassette (ABC) transporter complex"/>
    <property type="evidence" value="ECO:0007669"/>
    <property type="project" value="TreeGrafter"/>
</dbReference>
<dbReference type="SMART" id="SM00382">
    <property type="entry name" value="AAA"/>
    <property type="match status" value="1"/>
</dbReference>
<keyword evidence="1" id="KW-0813">Transport</keyword>
<dbReference type="Pfam" id="PF00005">
    <property type="entry name" value="ABC_tran"/>
    <property type="match status" value="1"/>
</dbReference>
<dbReference type="GO" id="GO:0005524">
    <property type="term" value="F:ATP binding"/>
    <property type="evidence" value="ECO:0007669"/>
    <property type="project" value="UniProtKB-KW"/>
</dbReference>
<dbReference type="PANTHER" id="PTHR43553:SF3">
    <property type="entry name" value="ABC TRANSPORTER ATP-BINDING PROTEIN MODF"/>
    <property type="match status" value="1"/>
</dbReference>
<evidence type="ECO:0000256" key="2">
    <source>
        <dbReference type="ARBA" id="ARBA00022741"/>
    </source>
</evidence>
<dbReference type="GO" id="GO:0016887">
    <property type="term" value="F:ATP hydrolysis activity"/>
    <property type="evidence" value="ECO:0007669"/>
    <property type="project" value="InterPro"/>
</dbReference>
<keyword evidence="2" id="KW-0547">Nucleotide-binding</keyword>
<keyword evidence="3 5" id="KW-0067">ATP-binding</keyword>
<dbReference type="GO" id="GO:0042626">
    <property type="term" value="F:ATPase-coupled transmembrane transporter activity"/>
    <property type="evidence" value="ECO:0007669"/>
    <property type="project" value="TreeGrafter"/>
</dbReference>
<evidence type="ECO:0000313" key="5">
    <source>
        <dbReference type="EMBL" id="PZQ14844.1"/>
    </source>
</evidence>